<proteinExistence type="inferred from homology"/>
<keyword evidence="5" id="KW-1185">Reference proteome</keyword>
<protein>
    <submittedName>
        <fullName evidence="4">Chaperone required for assembly of F1-ATPase</fullName>
    </submittedName>
</protein>
<accession>A0ABV2HA59</accession>
<organism evidence="4 5">
    <name type="scientific">Pseudorhizobium tarimense</name>
    <dbReference type="NCBI Taxonomy" id="1079109"/>
    <lineage>
        <taxon>Bacteria</taxon>
        <taxon>Pseudomonadati</taxon>
        <taxon>Pseudomonadota</taxon>
        <taxon>Alphaproteobacteria</taxon>
        <taxon>Hyphomicrobiales</taxon>
        <taxon>Rhizobiaceae</taxon>
        <taxon>Rhizobium/Agrobacterium group</taxon>
        <taxon>Pseudorhizobium</taxon>
    </lineage>
</organism>
<comment type="similarity">
    <text evidence="1">Belongs to the ATP12 family.</text>
</comment>
<dbReference type="InterPro" id="IPR023335">
    <property type="entry name" value="ATP12_ortho_dom_sf"/>
</dbReference>
<dbReference type="RefSeq" id="WP_247245314.1">
    <property type="nucleotide sequence ID" value="NZ_JALJRA010000014.1"/>
</dbReference>
<sequence length="261" mass="28776">MSDLFDAPEGMSHPDPTRRAQIQMKRPLPKRFYEDVSIADGEGGGYVIALDGRPVRTPAKNPLSAPTAALAELMRAEWAAQGEFINPATMPVTKLVNTAIDGVAADPQAVFEDILRFSSSDLLCYRADAPDALVVRQSERWDPLIDWAANDLGARFILIEGIMPRDQPREAISAFAVTLRKYATPIELACLHTVTSLTWSAILALAFAEGRISADEAWSLAHLDEDWTEEHWGVDAEAQLRRTRRHEELAASAAAFHSLRS</sequence>
<dbReference type="Gene3D" id="3.30.2180.10">
    <property type="entry name" value="ATP12-like"/>
    <property type="match status" value="1"/>
</dbReference>
<evidence type="ECO:0000256" key="2">
    <source>
        <dbReference type="ARBA" id="ARBA00022946"/>
    </source>
</evidence>
<evidence type="ECO:0000256" key="3">
    <source>
        <dbReference type="ARBA" id="ARBA00023186"/>
    </source>
</evidence>
<keyword evidence="2" id="KW-0809">Transit peptide</keyword>
<dbReference type="InterPro" id="IPR011419">
    <property type="entry name" value="ATP12_ATP_synth-F1-assembly"/>
</dbReference>
<evidence type="ECO:0000313" key="5">
    <source>
        <dbReference type="Proteomes" id="UP001549031"/>
    </source>
</evidence>
<keyword evidence="3" id="KW-0143">Chaperone</keyword>
<dbReference type="PANTHER" id="PTHR21013">
    <property type="entry name" value="ATP SYNTHASE MITOCHONDRIAL F1 COMPLEX ASSEMBLY FACTOR 2/ATP12 PROTEIN, MITOCHONDRIAL PRECURSOR"/>
    <property type="match status" value="1"/>
</dbReference>
<dbReference type="SUPFAM" id="SSF160909">
    <property type="entry name" value="ATP12-like"/>
    <property type="match status" value="1"/>
</dbReference>
<gene>
    <name evidence="4" type="ORF">ABID21_003514</name>
</gene>
<dbReference type="PANTHER" id="PTHR21013:SF10">
    <property type="entry name" value="ATP SYNTHASE MITOCHONDRIAL F1 COMPLEX ASSEMBLY FACTOR 2"/>
    <property type="match status" value="1"/>
</dbReference>
<comment type="caution">
    <text evidence="4">The sequence shown here is derived from an EMBL/GenBank/DDBJ whole genome shotgun (WGS) entry which is preliminary data.</text>
</comment>
<evidence type="ECO:0000313" key="4">
    <source>
        <dbReference type="EMBL" id="MET3587389.1"/>
    </source>
</evidence>
<dbReference type="Pfam" id="PF07542">
    <property type="entry name" value="ATP12"/>
    <property type="match status" value="1"/>
</dbReference>
<name>A0ABV2HA59_9HYPH</name>
<reference evidence="4 5" key="1">
    <citation type="submission" date="2024-06" db="EMBL/GenBank/DDBJ databases">
        <title>Genomic Encyclopedia of Type Strains, Phase IV (KMG-IV): sequencing the most valuable type-strain genomes for metagenomic binning, comparative biology and taxonomic classification.</title>
        <authorList>
            <person name="Goeker M."/>
        </authorList>
    </citation>
    <scope>NUCLEOTIDE SEQUENCE [LARGE SCALE GENOMIC DNA]</scope>
    <source>
        <strain evidence="4 5">DSM 105042</strain>
    </source>
</reference>
<evidence type="ECO:0000256" key="1">
    <source>
        <dbReference type="ARBA" id="ARBA00008231"/>
    </source>
</evidence>
<dbReference type="InterPro" id="IPR042272">
    <property type="entry name" value="ATP12_ATP_synth-F1-assembly_N"/>
</dbReference>
<dbReference type="Gene3D" id="1.10.3580.10">
    <property type="entry name" value="ATP12 ATPase"/>
    <property type="match status" value="1"/>
</dbReference>
<dbReference type="Proteomes" id="UP001549031">
    <property type="component" value="Unassembled WGS sequence"/>
</dbReference>
<dbReference type="EMBL" id="JBEPLJ010000014">
    <property type="protein sequence ID" value="MET3587389.1"/>
    <property type="molecule type" value="Genomic_DNA"/>
</dbReference>